<name>A0A5Q0GVA3_SACSY</name>
<feature type="domain" description="Beta-lactamase-related" evidence="2">
    <location>
        <begin position="31"/>
        <end position="369"/>
    </location>
</feature>
<keyword evidence="1" id="KW-0732">Signal</keyword>
<dbReference type="PANTHER" id="PTHR46825">
    <property type="entry name" value="D-ALANYL-D-ALANINE-CARBOXYPEPTIDASE/ENDOPEPTIDASE AMPH"/>
    <property type="match status" value="1"/>
</dbReference>
<evidence type="ECO:0000256" key="1">
    <source>
        <dbReference type="SAM" id="SignalP"/>
    </source>
</evidence>
<keyword evidence="3" id="KW-0378">Hydrolase</keyword>
<dbReference type="AlphaFoldDB" id="A0A5Q0GVA3"/>
<dbReference type="RefSeq" id="WP_033435821.1">
    <property type="nucleotide sequence ID" value="NZ_CP034550.1"/>
</dbReference>
<evidence type="ECO:0000313" key="4">
    <source>
        <dbReference type="Proteomes" id="UP000325787"/>
    </source>
</evidence>
<evidence type="ECO:0000313" key="3">
    <source>
        <dbReference type="EMBL" id="QFZ17899.1"/>
    </source>
</evidence>
<dbReference type="KEGG" id="ssyi:EKG83_10765"/>
<protein>
    <submittedName>
        <fullName evidence="3">Class A beta-lactamase-related serine hydrolase</fullName>
    </submittedName>
</protein>
<evidence type="ECO:0000259" key="2">
    <source>
        <dbReference type="Pfam" id="PF00144"/>
    </source>
</evidence>
<organism evidence="3 4">
    <name type="scientific">Saccharothrix syringae</name>
    <name type="common">Nocardiopsis syringae</name>
    <dbReference type="NCBI Taxonomy" id="103733"/>
    <lineage>
        <taxon>Bacteria</taxon>
        <taxon>Bacillati</taxon>
        <taxon>Actinomycetota</taxon>
        <taxon>Actinomycetes</taxon>
        <taxon>Pseudonocardiales</taxon>
        <taxon>Pseudonocardiaceae</taxon>
        <taxon>Saccharothrix</taxon>
    </lineage>
</organism>
<gene>
    <name evidence="3" type="ORF">EKG83_10765</name>
</gene>
<dbReference type="SUPFAM" id="SSF56601">
    <property type="entry name" value="beta-lactamase/transpeptidase-like"/>
    <property type="match status" value="1"/>
</dbReference>
<reference evidence="4" key="1">
    <citation type="journal article" date="2021" name="Curr. Microbiol.">
        <title>Complete genome of nocamycin-producing strain Saccharothrix syringae NRRL B-16468 reveals the biosynthetic potential for secondary metabolites.</title>
        <authorList>
            <person name="Mo X."/>
            <person name="Yang S."/>
        </authorList>
    </citation>
    <scope>NUCLEOTIDE SEQUENCE [LARGE SCALE GENOMIC DNA]</scope>
    <source>
        <strain evidence="4">ATCC 51364 / DSM 43886 / JCM 6844 / KCTC 9398 / NBRC 14523 / NRRL B-16468 / INA 2240</strain>
    </source>
</reference>
<dbReference type="Proteomes" id="UP000325787">
    <property type="component" value="Chromosome"/>
</dbReference>
<sequence length="393" mass="42014">MKRLTVALMTAVLGITAAGAAGAAPRDRVLQRHADALLAAGAPGVLVEVDTPRGDIKVRSGLGDVARGTPVPWDAKFRIGSYTKTFVAATALQLVGEGRLSLEDTVERWLPGVVAGNGNDGSRITVRQLLQHTSGLHNYTMRLPYLYSEGEFQRKRFDTVTARQAVALAVQVPPDFAPGTAWSYSNTGYALVGMIIERVTGRTWQQEVDRRVVKPLKLRDTHLPGTSPLIPRPHAVGYQRFPEKGLEADPKDPRYGRAVDVTEFNPSWGGAAGDIISTTGDANRFLRALMGGEVLRPAQLAEMRKTVPAPAFDQVWPGARYGLGIMHVPNACGGAWSHGGDIHGFMTRNGVTDDGSRSVVVSINTDSPVPASGVPASGDITSDLVEHALCGTR</sequence>
<dbReference type="Pfam" id="PF00144">
    <property type="entry name" value="Beta-lactamase"/>
    <property type="match status" value="1"/>
</dbReference>
<dbReference type="OrthoDB" id="503788at2"/>
<keyword evidence="4" id="KW-1185">Reference proteome</keyword>
<dbReference type="InterPro" id="IPR001466">
    <property type="entry name" value="Beta-lactam-related"/>
</dbReference>
<accession>A0A5Q0GVA3</accession>
<dbReference type="GO" id="GO:0016787">
    <property type="term" value="F:hydrolase activity"/>
    <property type="evidence" value="ECO:0007669"/>
    <property type="project" value="UniProtKB-KW"/>
</dbReference>
<dbReference type="InterPro" id="IPR012338">
    <property type="entry name" value="Beta-lactam/transpept-like"/>
</dbReference>
<dbReference type="InterPro" id="IPR050491">
    <property type="entry name" value="AmpC-like"/>
</dbReference>
<feature type="chain" id="PRO_5025057697" evidence="1">
    <location>
        <begin position="24"/>
        <end position="393"/>
    </location>
</feature>
<feature type="signal peptide" evidence="1">
    <location>
        <begin position="1"/>
        <end position="23"/>
    </location>
</feature>
<dbReference type="PANTHER" id="PTHR46825:SF7">
    <property type="entry name" value="D-ALANYL-D-ALANINE CARBOXYPEPTIDASE"/>
    <property type="match status" value="1"/>
</dbReference>
<dbReference type="EMBL" id="CP034550">
    <property type="protein sequence ID" value="QFZ17899.1"/>
    <property type="molecule type" value="Genomic_DNA"/>
</dbReference>
<dbReference type="Gene3D" id="3.40.710.10">
    <property type="entry name" value="DD-peptidase/beta-lactamase superfamily"/>
    <property type="match status" value="1"/>
</dbReference>
<proteinExistence type="predicted"/>